<keyword evidence="3" id="KW-1185">Reference proteome</keyword>
<accession>A0ABN2WHX0</accession>
<dbReference type="Pfam" id="PF14568">
    <property type="entry name" value="SUKH_6"/>
    <property type="match status" value="1"/>
</dbReference>
<name>A0ABN2WHX0_9ACTN</name>
<dbReference type="InterPro" id="IPR018958">
    <property type="entry name" value="Knr4/Smi1-like_dom"/>
</dbReference>
<sequence>MWREIVATADAGAEPASGELLAHVEAGLGHPLPAALRGFLAEADGIADAYGTDLVWSAGRVLRENLAFREEPRFRELYAPFDGLVLFGDNGGGDHFAFRRPTDGAEHVLAWDHETDHRYVIAPSFAAFLRDALASDGEDWYVTRRDELIALVRALATGALGTEAEEDAALDTLRARVPHPRVADLVFHRDPPLTPEEIVDRAMAYRPVVL</sequence>
<dbReference type="SUPFAM" id="SSF160631">
    <property type="entry name" value="SMI1/KNR4-like"/>
    <property type="match status" value="1"/>
</dbReference>
<dbReference type="RefSeq" id="WP_344532130.1">
    <property type="nucleotide sequence ID" value="NZ_BAAAPE010000013.1"/>
</dbReference>
<evidence type="ECO:0000313" key="2">
    <source>
        <dbReference type="EMBL" id="GAA2091179.1"/>
    </source>
</evidence>
<evidence type="ECO:0000313" key="3">
    <source>
        <dbReference type="Proteomes" id="UP001500016"/>
    </source>
</evidence>
<comment type="caution">
    <text evidence="2">The sequence shown here is derived from an EMBL/GenBank/DDBJ whole genome shotgun (WGS) entry which is preliminary data.</text>
</comment>
<organism evidence="2 3">
    <name type="scientific">Streptomyces albiaxialis</name>
    <dbReference type="NCBI Taxonomy" id="329523"/>
    <lineage>
        <taxon>Bacteria</taxon>
        <taxon>Bacillati</taxon>
        <taxon>Actinomycetota</taxon>
        <taxon>Actinomycetes</taxon>
        <taxon>Kitasatosporales</taxon>
        <taxon>Streptomycetaceae</taxon>
        <taxon>Streptomyces</taxon>
    </lineage>
</organism>
<feature type="domain" description="Knr4/Smi1-like" evidence="1">
    <location>
        <begin position="15"/>
        <end position="131"/>
    </location>
</feature>
<evidence type="ECO:0000259" key="1">
    <source>
        <dbReference type="SMART" id="SM00860"/>
    </source>
</evidence>
<dbReference type="SMART" id="SM00860">
    <property type="entry name" value="SMI1_KNR4"/>
    <property type="match status" value="1"/>
</dbReference>
<protein>
    <recommendedName>
        <fullName evidence="1">Knr4/Smi1-like domain-containing protein</fullName>
    </recommendedName>
</protein>
<proteinExistence type="predicted"/>
<dbReference type="InterPro" id="IPR037883">
    <property type="entry name" value="Knr4/Smi1-like_sf"/>
</dbReference>
<dbReference type="Proteomes" id="UP001500016">
    <property type="component" value="Unassembled WGS sequence"/>
</dbReference>
<dbReference type="EMBL" id="BAAAPE010000013">
    <property type="protein sequence ID" value="GAA2091179.1"/>
    <property type="molecule type" value="Genomic_DNA"/>
</dbReference>
<reference evidence="2 3" key="1">
    <citation type="journal article" date="2019" name="Int. J. Syst. Evol. Microbiol.">
        <title>The Global Catalogue of Microorganisms (GCM) 10K type strain sequencing project: providing services to taxonomists for standard genome sequencing and annotation.</title>
        <authorList>
            <consortium name="The Broad Institute Genomics Platform"/>
            <consortium name="The Broad Institute Genome Sequencing Center for Infectious Disease"/>
            <person name="Wu L."/>
            <person name="Ma J."/>
        </authorList>
    </citation>
    <scope>NUCLEOTIDE SEQUENCE [LARGE SCALE GENOMIC DNA]</scope>
    <source>
        <strain evidence="2 3">JCM 15478</strain>
    </source>
</reference>
<dbReference type="Gene3D" id="3.40.1580.10">
    <property type="entry name" value="SMI1/KNR4-like"/>
    <property type="match status" value="1"/>
</dbReference>
<gene>
    <name evidence="2" type="ORF">GCM10009801_56690</name>
</gene>